<keyword evidence="2" id="KW-0732">Signal</keyword>
<organism evidence="3 4">
    <name type="scientific">Tilletiopsis washingtonensis</name>
    <dbReference type="NCBI Taxonomy" id="58919"/>
    <lineage>
        <taxon>Eukaryota</taxon>
        <taxon>Fungi</taxon>
        <taxon>Dikarya</taxon>
        <taxon>Basidiomycota</taxon>
        <taxon>Ustilaginomycotina</taxon>
        <taxon>Exobasidiomycetes</taxon>
        <taxon>Entylomatales</taxon>
        <taxon>Entylomatales incertae sedis</taxon>
        <taxon>Tilletiopsis</taxon>
    </lineage>
</organism>
<dbReference type="EMBL" id="KZ819312">
    <property type="protein sequence ID" value="PWN94495.1"/>
    <property type="molecule type" value="Genomic_DNA"/>
</dbReference>
<dbReference type="RefSeq" id="XP_025594774.1">
    <property type="nucleotide sequence ID" value="XM_025743642.1"/>
</dbReference>
<dbReference type="Proteomes" id="UP000245946">
    <property type="component" value="Unassembled WGS sequence"/>
</dbReference>
<proteinExistence type="predicted"/>
<evidence type="ECO:0000256" key="2">
    <source>
        <dbReference type="SAM" id="SignalP"/>
    </source>
</evidence>
<evidence type="ECO:0008006" key="5">
    <source>
        <dbReference type="Google" id="ProtNLM"/>
    </source>
</evidence>
<reference evidence="3 4" key="1">
    <citation type="journal article" date="2018" name="Mol. Biol. Evol.">
        <title>Broad Genomic Sampling Reveals a Smut Pathogenic Ancestry of the Fungal Clade Ustilaginomycotina.</title>
        <authorList>
            <person name="Kijpornyongpan T."/>
            <person name="Mondo S.J."/>
            <person name="Barry K."/>
            <person name="Sandor L."/>
            <person name="Lee J."/>
            <person name="Lipzen A."/>
            <person name="Pangilinan J."/>
            <person name="LaButti K."/>
            <person name="Hainaut M."/>
            <person name="Henrissat B."/>
            <person name="Grigoriev I.V."/>
            <person name="Spatafora J.W."/>
            <person name="Aime M.C."/>
        </authorList>
    </citation>
    <scope>NUCLEOTIDE SEQUENCE [LARGE SCALE GENOMIC DNA]</scope>
    <source>
        <strain evidence="3 4">MCA 4186</strain>
    </source>
</reference>
<dbReference type="AlphaFoldDB" id="A0A316Z2U4"/>
<accession>A0A316Z2U4</accession>
<sequence>MRYSLFLLCSLAFVLLCGSEAAAAPSKSDRGVARHRLNGYSLKAQRRLCEAVLQHYPKPKRVTTTTTTVTPLATATSTTSFAVATVTVDGPTFDDPERRGTFQLPENLRCFKQTLLRELCLEVFYGKVSSTSVVVATAPTRTSTVVVTDSVTVTTTQRVLPTDSTAYCGDSSCSCTVVQTPKRVITCKYRFKGAPSSFNVPCSGKLQARLIGGGRNSKSQPSLVESEAVQRPGATSDGGVFKVGEQFEVIVGGAGEQEDYPSTVKPQGGYGGGKGGAGFYGDAGGGSSDLLLQGARLLVAGGSGGASESREASLPPDVDHQCSGVDGCNANFLSGGGGGGLRGGQSGRYTGAGYGGSSLYNAGDLYIAQVNPTDPGFAPGVTLTYTCNA</sequence>
<feature type="signal peptide" evidence="2">
    <location>
        <begin position="1"/>
        <end position="23"/>
    </location>
</feature>
<name>A0A316Z2U4_9BASI</name>
<feature type="chain" id="PRO_5016292771" description="Ubiquitin 3 binding protein But2 C-terminal domain-containing protein" evidence="2">
    <location>
        <begin position="24"/>
        <end position="389"/>
    </location>
</feature>
<gene>
    <name evidence="3" type="ORF">FA09DRAFT_332899</name>
</gene>
<evidence type="ECO:0000256" key="1">
    <source>
        <dbReference type="SAM" id="MobiDB-lite"/>
    </source>
</evidence>
<keyword evidence="4" id="KW-1185">Reference proteome</keyword>
<evidence type="ECO:0000313" key="3">
    <source>
        <dbReference type="EMBL" id="PWN94495.1"/>
    </source>
</evidence>
<protein>
    <recommendedName>
        <fullName evidence="5">Ubiquitin 3 binding protein But2 C-terminal domain-containing protein</fullName>
    </recommendedName>
</protein>
<evidence type="ECO:0000313" key="4">
    <source>
        <dbReference type="Proteomes" id="UP000245946"/>
    </source>
</evidence>
<feature type="region of interest" description="Disordered" evidence="1">
    <location>
        <begin position="214"/>
        <end position="237"/>
    </location>
</feature>
<dbReference type="GeneID" id="37271186"/>